<dbReference type="AlphaFoldDB" id="A0A445CTB0"/>
<dbReference type="InterPro" id="IPR001611">
    <property type="entry name" value="Leu-rich_rpt"/>
</dbReference>
<keyword evidence="2" id="KW-1185">Reference proteome</keyword>
<dbReference type="Gene3D" id="3.80.10.10">
    <property type="entry name" value="Ribonuclease Inhibitor"/>
    <property type="match status" value="1"/>
</dbReference>
<dbReference type="SUPFAM" id="SSF52058">
    <property type="entry name" value="L domain-like"/>
    <property type="match status" value="1"/>
</dbReference>
<organism evidence="1 2">
    <name type="scientific">Arachis hypogaea</name>
    <name type="common">Peanut</name>
    <dbReference type="NCBI Taxonomy" id="3818"/>
    <lineage>
        <taxon>Eukaryota</taxon>
        <taxon>Viridiplantae</taxon>
        <taxon>Streptophyta</taxon>
        <taxon>Embryophyta</taxon>
        <taxon>Tracheophyta</taxon>
        <taxon>Spermatophyta</taxon>
        <taxon>Magnoliopsida</taxon>
        <taxon>eudicotyledons</taxon>
        <taxon>Gunneridae</taxon>
        <taxon>Pentapetalae</taxon>
        <taxon>rosids</taxon>
        <taxon>fabids</taxon>
        <taxon>Fabales</taxon>
        <taxon>Fabaceae</taxon>
        <taxon>Papilionoideae</taxon>
        <taxon>50 kb inversion clade</taxon>
        <taxon>dalbergioids sensu lato</taxon>
        <taxon>Dalbergieae</taxon>
        <taxon>Pterocarpus clade</taxon>
        <taxon>Arachis</taxon>
    </lineage>
</organism>
<name>A0A445CTB0_ARAHY</name>
<protein>
    <submittedName>
        <fullName evidence="1">Uncharacterized protein</fullName>
    </submittedName>
</protein>
<dbReference type="PANTHER" id="PTHR48065:SF69">
    <property type="entry name" value="OS07G0466500 PROTEIN"/>
    <property type="match status" value="1"/>
</dbReference>
<dbReference type="EMBL" id="SDMP01000006">
    <property type="protein sequence ID" value="RYR54124.1"/>
    <property type="molecule type" value="Genomic_DNA"/>
</dbReference>
<evidence type="ECO:0000313" key="2">
    <source>
        <dbReference type="Proteomes" id="UP000289738"/>
    </source>
</evidence>
<dbReference type="Proteomes" id="UP000289738">
    <property type="component" value="Chromosome A06"/>
</dbReference>
<proteinExistence type="predicted"/>
<accession>A0A445CTB0</accession>
<comment type="caution">
    <text evidence="1">The sequence shown here is derived from an EMBL/GenBank/DDBJ whole genome shotgun (WGS) entry which is preliminary data.</text>
</comment>
<dbReference type="STRING" id="3818.A0A445CTB0"/>
<sequence>MLLIEIFENIPEALTDLSNLTILDLSANNFSGKIPSNLSMIPGLVYFNVSGNNFDGNKKLCGKPLDRKCEEMTKQQHRNN</sequence>
<gene>
    <name evidence="1" type="ORF">Ahy_A06g029382</name>
</gene>
<reference evidence="1 2" key="1">
    <citation type="submission" date="2019-01" db="EMBL/GenBank/DDBJ databases">
        <title>Sequencing of cultivated peanut Arachis hypogaea provides insights into genome evolution and oil improvement.</title>
        <authorList>
            <person name="Chen X."/>
        </authorList>
    </citation>
    <scope>NUCLEOTIDE SEQUENCE [LARGE SCALE GENOMIC DNA]</scope>
    <source>
        <strain evidence="2">cv. Fuhuasheng</strain>
        <tissue evidence="1">Leaves</tissue>
    </source>
</reference>
<dbReference type="PANTHER" id="PTHR48065">
    <property type="entry name" value="OS10G0469600 PROTEIN"/>
    <property type="match status" value="1"/>
</dbReference>
<evidence type="ECO:0000313" key="1">
    <source>
        <dbReference type="EMBL" id="RYR54124.1"/>
    </source>
</evidence>
<dbReference type="Pfam" id="PF00560">
    <property type="entry name" value="LRR_1"/>
    <property type="match status" value="1"/>
</dbReference>
<dbReference type="InterPro" id="IPR032675">
    <property type="entry name" value="LRR_dom_sf"/>
</dbReference>